<dbReference type="GO" id="GO:0016757">
    <property type="term" value="F:glycosyltransferase activity"/>
    <property type="evidence" value="ECO:0007669"/>
    <property type="project" value="UniProtKB-KW"/>
</dbReference>
<gene>
    <name evidence="2" type="ORF">U1T56_20550</name>
</gene>
<dbReference type="Gene3D" id="3.90.550.10">
    <property type="entry name" value="Spore Coat Polysaccharide Biosynthesis Protein SpsA, Chain A"/>
    <property type="match status" value="1"/>
</dbReference>
<organism evidence="2 3">
    <name type="scientific">Benzoatithermus flavus</name>
    <dbReference type="NCBI Taxonomy" id="3108223"/>
    <lineage>
        <taxon>Bacteria</taxon>
        <taxon>Pseudomonadati</taxon>
        <taxon>Pseudomonadota</taxon>
        <taxon>Alphaproteobacteria</taxon>
        <taxon>Geminicoccales</taxon>
        <taxon>Geminicoccaceae</taxon>
        <taxon>Benzoatithermus</taxon>
    </lineage>
</organism>
<dbReference type="InterPro" id="IPR050834">
    <property type="entry name" value="Glycosyltransf_2"/>
</dbReference>
<evidence type="ECO:0000259" key="1">
    <source>
        <dbReference type="Pfam" id="PF00535"/>
    </source>
</evidence>
<feature type="domain" description="Glycosyltransferase 2-like" evidence="1">
    <location>
        <begin position="16"/>
        <end position="167"/>
    </location>
</feature>
<reference evidence="2 3" key="1">
    <citation type="submission" date="2024-01" db="EMBL/GenBank/DDBJ databases">
        <title>Multi-omics insights into the function and evolution of sodium benzoate biodegradation pathways in Benzoatithermus flavus gen. nov., sp. nov. from hot spring.</title>
        <authorList>
            <person name="Hu C.-J."/>
            <person name="Li W.-J."/>
        </authorList>
    </citation>
    <scope>NUCLEOTIDE SEQUENCE [LARGE SCALE GENOMIC DNA]</scope>
    <source>
        <strain evidence="2 3">SYSU G07066</strain>
    </source>
</reference>
<comment type="caution">
    <text evidence="2">The sequence shown here is derived from an EMBL/GenBank/DDBJ whole genome shotgun (WGS) entry which is preliminary data.</text>
</comment>
<dbReference type="Proteomes" id="UP001375743">
    <property type="component" value="Unassembled WGS sequence"/>
</dbReference>
<dbReference type="CDD" id="cd00761">
    <property type="entry name" value="Glyco_tranf_GTA_type"/>
    <property type="match status" value="1"/>
</dbReference>
<dbReference type="InterPro" id="IPR029044">
    <property type="entry name" value="Nucleotide-diphossugar_trans"/>
</dbReference>
<name>A0ABU8XWG2_9PROT</name>
<dbReference type="InterPro" id="IPR001173">
    <property type="entry name" value="Glyco_trans_2-like"/>
</dbReference>
<keyword evidence="3" id="KW-1185">Reference proteome</keyword>
<keyword evidence="2" id="KW-0808">Transferase</keyword>
<dbReference type="SUPFAM" id="SSF53448">
    <property type="entry name" value="Nucleotide-diphospho-sugar transferases"/>
    <property type="match status" value="1"/>
</dbReference>
<dbReference type="EMBL" id="JBBLZC010000029">
    <property type="protein sequence ID" value="MEK0085550.1"/>
    <property type="molecule type" value="Genomic_DNA"/>
</dbReference>
<dbReference type="Pfam" id="PF00535">
    <property type="entry name" value="Glycos_transf_2"/>
    <property type="match status" value="1"/>
</dbReference>
<sequence length="327" mass="36654">MPPDAESIGQAPPLVSIGMPVRNGARYIAAAIESILAQTFTDFELVIADDDSSDGTAEICRAYAAKDARVRFHENGRKLGLAENHNRVVELARGRFFHWTGADDAHDPRFLECCLAALEETPDAILAYTAIRVIDEEGRELGIRENRILGSDDAAPARRLAGALLDCPWCSAMYGLFRLDALRRTSLMLPFHGSDRTLLVEAALAGRFVHVPEPLFLNREHAERYTANAERWHTALQSASRPKARSLPLWRGVASWLGAVARLVPVPRDRLLCMAPIVHWLVRWPNPLLLAWDVLAWLSPGLVARFWSWKRRRRLVGVLGRHRRSVS</sequence>
<dbReference type="PANTHER" id="PTHR43685">
    <property type="entry name" value="GLYCOSYLTRANSFERASE"/>
    <property type="match status" value="1"/>
</dbReference>
<evidence type="ECO:0000313" key="3">
    <source>
        <dbReference type="Proteomes" id="UP001375743"/>
    </source>
</evidence>
<proteinExistence type="predicted"/>
<dbReference type="PANTHER" id="PTHR43685:SF2">
    <property type="entry name" value="GLYCOSYLTRANSFERASE 2-LIKE DOMAIN-CONTAINING PROTEIN"/>
    <property type="match status" value="1"/>
</dbReference>
<dbReference type="EC" id="2.4.-.-" evidence="2"/>
<evidence type="ECO:0000313" key="2">
    <source>
        <dbReference type="EMBL" id="MEK0085550.1"/>
    </source>
</evidence>
<accession>A0ABU8XWG2</accession>
<protein>
    <submittedName>
        <fullName evidence="2">Glycosyltransferase</fullName>
        <ecNumber evidence="2">2.4.-.-</ecNumber>
    </submittedName>
</protein>
<keyword evidence="2" id="KW-0328">Glycosyltransferase</keyword>